<keyword evidence="2" id="KW-0067">ATP-binding</keyword>
<evidence type="ECO:0000313" key="5">
    <source>
        <dbReference type="EMBL" id="MDI6451677.1"/>
    </source>
</evidence>
<dbReference type="GO" id="GO:0051782">
    <property type="term" value="P:negative regulation of cell division"/>
    <property type="evidence" value="ECO:0007669"/>
    <property type="project" value="TreeGrafter"/>
</dbReference>
<keyword evidence="1" id="KW-0547">Nucleotide-binding</keyword>
<dbReference type="PANTHER" id="PTHR43384">
    <property type="entry name" value="SEPTUM SITE-DETERMINING PROTEIN MIND HOMOLOG, CHLOROPLASTIC-RELATED"/>
    <property type="match status" value="1"/>
</dbReference>
<sequence length="385" mass="41743">MKKSFEIVLVTAEKDTASAVRSAVEPLAETATMSLCRDISELRTRLSHAAPGGGALVAIVDIDQEPRRLLFELSKLTTASTQMRCVVVSNEFNEDLVLLAMQVGARHFLRKSSIPGELAAVLNSLLARETEASGRLGRIISVFSCGGGCGATTVAVNLAHELHVGTSKSTLVIDLDEHYGSVAQHLGVSGKYGIGHILARNGTIDRHLIETSVVQAANGVDVLLSPAAATADVGHPLAYGNLSRVLDACRESHDIVVVDAPRVPRQAMADLASVSQVAVVVFQLMVRDVAFAKWITAFLGEHKMDRDRIVPLANRVKKRGPMLRLEDSRRAIGTQSLYCIRNQWRKAVKSMNHGQPLGVSARFSGLRRDYRRVAAQLKRWTCNGD</sequence>
<evidence type="ECO:0000256" key="2">
    <source>
        <dbReference type="ARBA" id="ARBA00022840"/>
    </source>
</evidence>
<reference evidence="5" key="1">
    <citation type="submission" date="2023-05" db="EMBL/GenBank/DDBJ databases">
        <title>Anaerotaeda fermentans gen. nov., sp. nov., a novel anaerobic planctomycete of the new family within the order Sedimentisphaerales isolated from Taman Peninsula, Russia.</title>
        <authorList>
            <person name="Khomyakova M.A."/>
            <person name="Merkel A.Y."/>
            <person name="Slobodkin A.I."/>
        </authorList>
    </citation>
    <scope>NUCLEOTIDE SEQUENCE</scope>
    <source>
        <strain evidence="5">M17dextr</strain>
    </source>
</reference>
<dbReference type="GO" id="GO:0009898">
    <property type="term" value="C:cytoplasmic side of plasma membrane"/>
    <property type="evidence" value="ECO:0007669"/>
    <property type="project" value="TreeGrafter"/>
</dbReference>
<dbReference type="GO" id="GO:0000160">
    <property type="term" value="P:phosphorelay signal transduction system"/>
    <property type="evidence" value="ECO:0007669"/>
    <property type="project" value="InterPro"/>
</dbReference>
<keyword evidence="3" id="KW-0597">Phosphoprotein</keyword>
<keyword evidence="6" id="KW-1185">Reference proteome</keyword>
<dbReference type="InterPro" id="IPR025669">
    <property type="entry name" value="AAA_dom"/>
</dbReference>
<dbReference type="PROSITE" id="PS50110">
    <property type="entry name" value="RESPONSE_REGULATORY"/>
    <property type="match status" value="1"/>
</dbReference>
<dbReference type="EMBL" id="JASCXX010000046">
    <property type="protein sequence ID" value="MDI6451677.1"/>
    <property type="molecule type" value="Genomic_DNA"/>
</dbReference>
<dbReference type="GO" id="GO:0005524">
    <property type="term" value="F:ATP binding"/>
    <property type="evidence" value="ECO:0007669"/>
    <property type="project" value="UniProtKB-KW"/>
</dbReference>
<evidence type="ECO:0000256" key="3">
    <source>
        <dbReference type="PROSITE-ProRule" id="PRU00169"/>
    </source>
</evidence>
<evidence type="ECO:0000259" key="4">
    <source>
        <dbReference type="PROSITE" id="PS50110"/>
    </source>
</evidence>
<organism evidence="5 6">
    <name type="scientific">Anaerobaca lacustris</name>
    <dbReference type="NCBI Taxonomy" id="3044600"/>
    <lineage>
        <taxon>Bacteria</taxon>
        <taxon>Pseudomonadati</taxon>
        <taxon>Planctomycetota</taxon>
        <taxon>Phycisphaerae</taxon>
        <taxon>Sedimentisphaerales</taxon>
        <taxon>Anaerobacaceae</taxon>
        <taxon>Anaerobaca</taxon>
    </lineage>
</organism>
<dbReference type="Proteomes" id="UP001431776">
    <property type="component" value="Unassembled WGS sequence"/>
</dbReference>
<dbReference type="InterPro" id="IPR050625">
    <property type="entry name" value="ParA/MinD_ATPase"/>
</dbReference>
<dbReference type="AlphaFoldDB" id="A0AAW6U556"/>
<dbReference type="GO" id="GO:0005829">
    <property type="term" value="C:cytosol"/>
    <property type="evidence" value="ECO:0007669"/>
    <property type="project" value="TreeGrafter"/>
</dbReference>
<comment type="caution">
    <text evidence="5">The sequence shown here is derived from an EMBL/GenBank/DDBJ whole genome shotgun (WGS) entry which is preliminary data.</text>
</comment>
<feature type="domain" description="Response regulatory" evidence="4">
    <location>
        <begin position="6"/>
        <end position="126"/>
    </location>
</feature>
<dbReference type="SUPFAM" id="SSF52540">
    <property type="entry name" value="P-loop containing nucleoside triphosphate hydrolases"/>
    <property type="match status" value="1"/>
</dbReference>
<proteinExistence type="predicted"/>
<name>A0AAW6U556_9BACT</name>
<dbReference type="InterPro" id="IPR027417">
    <property type="entry name" value="P-loop_NTPase"/>
</dbReference>
<dbReference type="Gene3D" id="3.40.50.2300">
    <property type="match status" value="1"/>
</dbReference>
<evidence type="ECO:0000256" key="1">
    <source>
        <dbReference type="ARBA" id="ARBA00022741"/>
    </source>
</evidence>
<gene>
    <name evidence="5" type="ORF">QJ522_21630</name>
</gene>
<dbReference type="InterPro" id="IPR001789">
    <property type="entry name" value="Sig_transdc_resp-reg_receiver"/>
</dbReference>
<dbReference type="Pfam" id="PF13614">
    <property type="entry name" value="AAA_31"/>
    <property type="match status" value="1"/>
</dbReference>
<accession>A0AAW6U556</accession>
<dbReference type="PANTHER" id="PTHR43384:SF6">
    <property type="entry name" value="SEPTUM SITE-DETERMINING PROTEIN MIND HOMOLOG, CHLOROPLASTIC"/>
    <property type="match status" value="1"/>
</dbReference>
<protein>
    <submittedName>
        <fullName evidence="5">AAA family ATPase</fullName>
    </submittedName>
</protein>
<evidence type="ECO:0000313" key="6">
    <source>
        <dbReference type="Proteomes" id="UP001431776"/>
    </source>
</evidence>
<dbReference type="GO" id="GO:0016887">
    <property type="term" value="F:ATP hydrolysis activity"/>
    <property type="evidence" value="ECO:0007669"/>
    <property type="project" value="TreeGrafter"/>
</dbReference>
<dbReference type="Gene3D" id="3.40.50.300">
    <property type="entry name" value="P-loop containing nucleotide triphosphate hydrolases"/>
    <property type="match status" value="1"/>
</dbReference>
<feature type="modified residue" description="4-aspartylphosphate" evidence="3">
    <location>
        <position position="61"/>
    </location>
</feature>
<dbReference type="RefSeq" id="WP_349247085.1">
    <property type="nucleotide sequence ID" value="NZ_JASCXX010000046.1"/>
</dbReference>